<organism evidence="2">
    <name type="scientific">viral metagenome</name>
    <dbReference type="NCBI Taxonomy" id="1070528"/>
    <lineage>
        <taxon>unclassified sequences</taxon>
        <taxon>metagenomes</taxon>
        <taxon>organismal metagenomes</taxon>
    </lineage>
</organism>
<feature type="domain" description="DUF7487" evidence="1">
    <location>
        <begin position="286"/>
        <end position="436"/>
    </location>
</feature>
<name>A0A6C0DUL2_9ZZZZ</name>
<dbReference type="InterPro" id="IPR055910">
    <property type="entry name" value="DUF7487"/>
</dbReference>
<protein>
    <recommendedName>
        <fullName evidence="1">DUF7487 domain-containing protein</fullName>
    </recommendedName>
</protein>
<proteinExistence type="predicted"/>
<evidence type="ECO:0000313" key="2">
    <source>
        <dbReference type="EMBL" id="QHT20060.1"/>
    </source>
</evidence>
<dbReference type="EMBL" id="MN739677">
    <property type="protein sequence ID" value="QHT20060.1"/>
    <property type="molecule type" value="Genomic_DNA"/>
</dbReference>
<reference evidence="2" key="1">
    <citation type="journal article" date="2020" name="Nature">
        <title>Giant virus diversity and host interactions through global metagenomics.</title>
        <authorList>
            <person name="Schulz F."/>
            <person name="Roux S."/>
            <person name="Paez-Espino D."/>
            <person name="Jungbluth S."/>
            <person name="Walsh D.A."/>
            <person name="Denef V.J."/>
            <person name="McMahon K.D."/>
            <person name="Konstantinidis K.T."/>
            <person name="Eloe-Fadrosh E.A."/>
            <person name="Kyrpides N.C."/>
            <person name="Woyke T."/>
        </authorList>
    </citation>
    <scope>NUCLEOTIDE SEQUENCE</scope>
    <source>
        <strain evidence="2">GVMAG-M-3300023174-60</strain>
    </source>
</reference>
<evidence type="ECO:0000259" key="1">
    <source>
        <dbReference type="Pfam" id="PF24308"/>
    </source>
</evidence>
<sequence>MTTRAVYNFEALTYAINRDNAILLHNYNKITRRTTIYFRCHCGKESSKGCIQIVNNAGAFCKKCTTKNGIKKLHNTISRDKPILCNIDSLKDIIKRDNAILLNEYDLITINTEIEFKCNCGEDSTKNSLQLITVSGAFCKKCTRVSWTQKQKDTNLERYNVECTVHASHINKQIKENNLVKYGVENVFQSDKIREKIKKTILEKYNVEYASQNKEVKEKTKQTCIERYNVENVSQANIFKEKQKNTIIERYNVEHYSQTPEFKESFKKTCLERYNVEHVSQTPEFREKVKQSFIEHYGVDNPNKTPEIREKIRQTNLERYGVEHPSQNQEIQQKTQKNAKKYKEYKMPSGTIRKVQGYEPFALDELVKTYKEEDIISDRKDIPRISYKIVDKSKYYFPDIYIPSKNKIIEVKSTWTYKCKKDNIQEKAEATKVAGYEYEVWIYDNKGNKTLK</sequence>
<accession>A0A6C0DUL2</accession>
<feature type="domain" description="DUF7487" evidence="1">
    <location>
        <begin position="150"/>
        <end position="261"/>
    </location>
</feature>
<dbReference type="Pfam" id="PF24308">
    <property type="entry name" value="DUF7487"/>
    <property type="match status" value="2"/>
</dbReference>
<dbReference type="AlphaFoldDB" id="A0A6C0DUL2"/>